<organism evidence="2 3">
    <name type="scientific">Lasiosphaeris hirsuta</name>
    <dbReference type="NCBI Taxonomy" id="260670"/>
    <lineage>
        <taxon>Eukaryota</taxon>
        <taxon>Fungi</taxon>
        <taxon>Dikarya</taxon>
        <taxon>Ascomycota</taxon>
        <taxon>Pezizomycotina</taxon>
        <taxon>Sordariomycetes</taxon>
        <taxon>Sordariomycetidae</taxon>
        <taxon>Sordariales</taxon>
        <taxon>Lasiosphaeriaceae</taxon>
        <taxon>Lasiosphaeris</taxon>
    </lineage>
</organism>
<accession>A0AA40B1S9</accession>
<reference evidence="2" key="1">
    <citation type="submission" date="2023-06" db="EMBL/GenBank/DDBJ databases">
        <title>Genome-scale phylogeny and comparative genomics of the fungal order Sordariales.</title>
        <authorList>
            <consortium name="Lawrence Berkeley National Laboratory"/>
            <person name="Hensen N."/>
            <person name="Bonometti L."/>
            <person name="Westerberg I."/>
            <person name="Brannstrom I.O."/>
            <person name="Guillou S."/>
            <person name="Cros-Aarteil S."/>
            <person name="Calhoun S."/>
            <person name="Haridas S."/>
            <person name="Kuo A."/>
            <person name="Mondo S."/>
            <person name="Pangilinan J."/>
            <person name="Riley R."/>
            <person name="Labutti K."/>
            <person name="Andreopoulos B."/>
            <person name="Lipzen A."/>
            <person name="Chen C."/>
            <person name="Yanf M."/>
            <person name="Daum C."/>
            <person name="Ng V."/>
            <person name="Clum A."/>
            <person name="Steindorff A."/>
            <person name="Ohm R."/>
            <person name="Martin F."/>
            <person name="Silar P."/>
            <person name="Natvig D."/>
            <person name="Lalanne C."/>
            <person name="Gautier V."/>
            <person name="Ament-Velasquez S.L."/>
            <person name="Kruys A."/>
            <person name="Hutchinson M.I."/>
            <person name="Powell A.J."/>
            <person name="Barry K."/>
            <person name="Miller A.N."/>
            <person name="Grigoriev I.V."/>
            <person name="Debuchy R."/>
            <person name="Gladieux P."/>
            <person name="Thoren M.H."/>
            <person name="Johannesson H."/>
        </authorList>
    </citation>
    <scope>NUCLEOTIDE SEQUENCE</scope>
    <source>
        <strain evidence="2">SMH4607-1</strain>
    </source>
</reference>
<dbReference type="PANTHER" id="PTHR47797">
    <property type="entry name" value="DEHYDROGENASE, PUTATIVE (AFU_ORTHOLOGUE AFUA_8G05805)-RELATED"/>
    <property type="match status" value="1"/>
</dbReference>
<gene>
    <name evidence="2" type="ORF">B0H67DRAFT_458917</name>
</gene>
<protein>
    <recommendedName>
        <fullName evidence="1">Cellobiose dehydrogenase-like cytochrome domain-containing protein</fullName>
    </recommendedName>
</protein>
<dbReference type="SUPFAM" id="SSF49344">
    <property type="entry name" value="CBD9-like"/>
    <property type="match status" value="1"/>
</dbReference>
<proteinExistence type="predicted"/>
<name>A0AA40B1S9_9PEZI</name>
<dbReference type="PANTHER" id="PTHR47797:SF5">
    <property type="entry name" value="CELLOBIOSE DEHYDROGENASE CYTOCHROME DOMAIN-CONTAINING PROTEIN"/>
    <property type="match status" value="1"/>
</dbReference>
<evidence type="ECO:0000313" key="2">
    <source>
        <dbReference type="EMBL" id="KAK0726100.1"/>
    </source>
</evidence>
<keyword evidence="3" id="KW-1185">Reference proteome</keyword>
<feature type="non-terminal residue" evidence="2">
    <location>
        <position position="187"/>
    </location>
</feature>
<comment type="caution">
    <text evidence="2">The sequence shown here is derived from an EMBL/GenBank/DDBJ whole genome shotgun (WGS) entry which is preliminary data.</text>
</comment>
<dbReference type="Proteomes" id="UP001172102">
    <property type="component" value="Unassembled WGS sequence"/>
</dbReference>
<dbReference type="InterPro" id="IPR015920">
    <property type="entry name" value="Cellobiose_DH-like_cyt"/>
</dbReference>
<feature type="non-terminal residue" evidence="2">
    <location>
        <position position="1"/>
    </location>
</feature>
<evidence type="ECO:0000259" key="1">
    <source>
        <dbReference type="Pfam" id="PF16010"/>
    </source>
</evidence>
<evidence type="ECO:0000313" key="3">
    <source>
        <dbReference type="Proteomes" id="UP001172102"/>
    </source>
</evidence>
<dbReference type="CDD" id="cd09630">
    <property type="entry name" value="CDH_like_cytochrome"/>
    <property type="match status" value="1"/>
</dbReference>
<feature type="domain" description="Cellobiose dehydrogenase-like cytochrome" evidence="1">
    <location>
        <begin position="12"/>
        <end position="180"/>
    </location>
</feature>
<dbReference type="Pfam" id="PF16010">
    <property type="entry name" value="CDH-cyt"/>
    <property type="match status" value="1"/>
</dbReference>
<dbReference type="Gene3D" id="2.60.40.1210">
    <property type="entry name" value="Cellobiose dehydrogenase, cytochrome domain"/>
    <property type="match status" value="1"/>
</dbReference>
<dbReference type="EMBL" id="JAUKUA010000002">
    <property type="protein sequence ID" value="KAK0726100.1"/>
    <property type="molecule type" value="Genomic_DNA"/>
</dbReference>
<dbReference type="AlphaFoldDB" id="A0AA40B1S9"/>
<sequence>AVEERQTITAKFCPQGTSICFSEYKVASHDITFRIAIPETAAAPFDVLLQIVAPVAVGWAGLAWGGKMTANPLTVGWASGKGAIVSSRWATARSSPGAYTGATYTVLPTTAVNATHWQLDVLARGVSQWTGGSLNPNGAVNFAWAKGSRAVTTPASNTSAFSYHDDRGTFSHDLSAAKIPKGVFDAV</sequence>